<reference evidence="1 2" key="1">
    <citation type="submission" date="2016-10" db="EMBL/GenBank/DDBJ databases">
        <title>Comparative genomics of Bacillus thuringiensis reveals a path to pathogens against multiple invertebrate hosts.</title>
        <authorList>
            <person name="Zheng J."/>
            <person name="Gao Q."/>
            <person name="Liu H."/>
            <person name="Peng D."/>
            <person name="Ruan L."/>
            <person name="Sun M."/>
        </authorList>
    </citation>
    <scope>NUCLEOTIDE SEQUENCE [LARGE SCALE GENOMIC DNA]</scope>
    <source>
        <strain evidence="1">BGSC 4BK1</strain>
    </source>
</reference>
<dbReference type="EMBL" id="NFDE01000050">
    <property type="protein sequence ID" value="OTX88595.1"/>
    <property type="molecule type" value="Genomic_DNA"/>
</dbReference>
<dbReference type="InterPro" id="IPR006728">
    <property type="entry name" value="YezG-like"/>
</dbReference>
<gene>
    <name evidence="1" type="ORF">BK730_15590</name>
</gene>
<accession>A0A242Z784</accession>
<organism evidence="1 2">
    <name type="scientific">Bacillus wiedmannii</name>
    <dbReference type="NCBI Taxonomy" id="1890302"/>
    <lineage>
        <taxon>Bacteria</taxon>
        <taxon>Bacillati</taxon>
        <taxon>Bacillota</taxon>
        <taxon>Bacilli</taxon>
        <taxon>Bacillales</taxon>
        <taxon>Bacillaceae</taxon>
        <taxon>Bacillus</taxon>
        <taxon>Bacillus cereus group</taxon>
    </lineage>
</organism>
<dbReference type="RefSeq" id="WP_088092839.1">
    <property type="nucleotide sequence ID" value="NZ_JARMNH010000021.1"/>
</dbReference>
<dbReference type="InterPro" id="IPR036170">
    <property type="entry name" value="YezG-like_sf"/>
</dbReference>
<dbReference type="Pfam" id="PF04634">
    <property type="entry name" value="YezG-like"/>
    <property type="match status" value="1"/>
</dbReference>
<evidence type="ECO:0000313" key="1">
    <source>
        <dbReference type="EMBL" id="OTX88595.1"/>
    </source>
</evidence>
<dbReference type="Gene3D" id="3.30.500.20">
    <property type="entry name" value="BH3703-like domains"/>
    <property type="match status" value="1"/>
</dbReference>
<name>A0A242Z784_9BACI</name>
<sequence>METEKMEIVYQEIGTKIDGIIPGEWNEIYLYAELLEDSTEAYFFFTTPKKNGFIYSNNIPKVYDVDEEIYDDLLFELYDALEKLREEFKKNEQELWTNLTLILHDSGKFKIEYDYTDVLSPEHNPTEREIIWKYKYLGITPYNEIDKKFLDNYLKNIEDK</sequence>
<evidence type="ECO:0000313" key="2">
    <source>
        <dbReference type="Proteomes" id="UP000194945"/>
    </source>
</evidence>
<dbReference type="NCBIfam" id="TIGR01741">
    <property type="entry name" value="staph_tand_hypo"/>
    <property type="match status" value="1"/>
</dbReference>
<comment type="caution">
    <text evidence="1">The sequence shown here is derived from an EMBL/GenBank/DDBJ whole genome shotgun (WGS) entry which is preliminary data.</text>
</comment>
<proteinExistence type="predicted"/>
<protein>
    <submittedName>
        <fullName evidence="1">TIGR01741 family protein</fullName>
    </submittedName>
</protein>
<dbReference type="AlphaFoldDB" id="A0A242Z784"/>
<dbReference type="Proteomes" id="UP000194945">
    <property type="component" value="Unassembled WGS sequence"/>
</dbReference>
<dbReference type="SUPFAM" id="SSF160424">
    <property type="entry name" value="BH3703-like"/>
    <property type="match status" value="1"/>
</dbReference>